<protein>
    <recommendedName>
        <fullName evidence="3">FBD domain-containing protein</fullName>
    </recommendedName>
</protein>
<evidence type="ECO:0000313" key="1">
    <source>
        <dbReference type="EMBL" id="GJS84765.1"/>
    </source>
</evidence>
<proteinExistence type="predicted"/>
<evidence type="ECO:0008006" key="3">
    <source>
        <dbReference type="Google" id="ProtNLM"/>
    </source>
</evidence>
<dbReference type="PANTHER" id="PTHR32212">
    <property type="entry name" value="CYCLIN-LIKE F-BOX"/>
    <property type="match status" value="1"/>
</dbReference>
<comment type="caution">
    <text evidence="1">The sequence shown here is derived from an EMBL/GenBank/DDBJ whole genome shotgun (WGS) entry which is preliminary data.</text>
</comment>
<organism evidence="1 2">
    <name type="scientific">Tanacetum coccineum</name>
    <dbReference type="NCBI Taxonomy" id="301880"/>
    <lineage>
        <taxon>Eukaryota</taxon>
        <taxon>Viridiplantae</taxon>
        <taxon>Streptophyta</taxon>
        <taxon>Embryophyta</taxon>
        <taxon>Tracheophyta</taxon>
        <taxon>Spermatophyta</taxon>
        <taxon>Magnoliopsida</taxon>
        <taxon>eudicotyledons</taxon>
        <taxon>Gunneridae</taxon>
        <taxon>Pentapetalae</taxon>
        <taxon>asterids</taxon>
        <taxon>campanulids</taxon>
        <taxon>Asterales</taxon>
        <taxon>Asteraceae</taxon>
        <taxon>Asteroideae</taxon>
        <taxon>Anthemideae</taxon>
        <taxon>Anthemidinae</taxon>
        <taxon>Tanacetum</taxon>
    </lineage>
</organism>
<reference evidence="1" key="2">
    <citation type="submission" date="2022-01" db="EMBL/GenBank/DDBJ databases">
        <authorList>
            <person name="Yamashiro T."/>
            <person name="Shiraishi A."/>
            <person name="Satake H."/>
            <person name="Nakayama K."/>
        </authorList>
    </citation>
    <scope>NUCLEOTIDE SEQUENCE</scope>
</reference>
<dbReference type="EMBL" id="BQNB010011001">
    <property type="protein sequence ID" value="GJS84765.1"/>
    <property type="molecule type" value="Genomic_DNA"/>
</dbReference>
<reference evidence="1" key="1">
    <citation type="journal article" date="2022" name="Int. J. Mol. Sci.">
        <title>Draft Genome of Tanacetum Coccineum: Genomic Comparison of Closely Related Tanacetum-Family Plants.</title>
        <authorList>
            <person name="Yamashiro T."/>
            <person name="Shiraishi A."/>
            <person name="Nakayama K."/>
            <person name="Satake H."/>
        </authorList>
    </citation>
    <scope>NUCLEOTIDE SEQUENCE</scope>
</reference>
<sequence>MNAEEEDRISLLPDCLLIEIISRLPFTKEAIRTDGKLDDGLIKNIISGSPLLETFFLVRCYGFRRIDITSKSVKKLVIGGYYDPEDQWDLADIVVLLNVSSLVEVELNYWKGGHYETTKKEGKEEMLKGLILSLRHVKKLQIGYLCQATLARLEAKGFTFPSNVEHPDWPDYDSSRSEDW</sequence>
<gene>
    <name evidence="1" type="ORF">Tco_0751306</name>
</gene>
<keyword evidence="2" id="KW-1185">Reference proteome</keyword>
<dbReference type="Proteomes" id="UP001151760">
    <property type="component" value="Unassembled WGS sequence"/>
</dbReference>
<name>A0ABQ4Z3W3_9ASTR</name>
<accession>A0ABQ4Z3W3</accession>
<dbReference type="PANTHER" id="PTHR32212:SF454">
    <property type="entry name" value="F-BOX DOMAIN, LEUCINE-RICH REPEAT DOMAIN, L DOMAIN-CONTAINING PROTEIN"/>
    <property type="match status" value="1"/>
</dbReference>
<evidence type="ECO:0000313" key="2">
    <source>
        <dbReference type="Proteomes" id="UP001151760"/>
    </source>
</evidence>